<protein>
    <recommendedName>
        <fullName evidence="2">2Fe-2S ferredoxin-type domain-containing protein</fullName>
    </recommendedName>
</protein>
<feature type="non-terminal residue" evidence="1">
    <location>
        <position position="39"/>
    </location>
</feature>
<gene>
    <name evidence="1" type="ORF">S01H1_13447</name>
</gene>
<evidence type="ECO:0000313" key="1">
    <source>
        <dbReference type="EMBL" id="GAF75914.1"/>
    </source>
</evidence>
<comment type="caution">
    <text evidence="1">The sequence shown here is derived from an EMBL/GenBank/DDBJ whole genome shotgun (WGS) entry which is preliminary data.</text>
</comment>
<dbReference type="InterPro" id="IPR036010">
    <property type="entry name" value="2Fe-2S_ferredoxin-like_sf"/>
</dbReference>
<dbReference type="GO" id="GO:0051536">
    <property type="term" value="F:iron-sulfur cluster binding"/>
    <property type="evidence" value="ECO:0007669"/>
    <property type="project" value="InterPro"/>
</dbReference>
<dbReference type="InterPro" id="IPR012675">
    <property type="entry name" value="Beta-grasp_dom_sf"/>
</dbReference>
<dbReference type="Gene3D" id="3.10.20.30">
    <property type="match status" value="1"/>
</dbReference>
<dbReference type="SUPFAM" id="SSF54292">
    <property type="entry name" value="2Fe-2S ferredoxin-like"/>
    <property type="match status" value="1"/>
</dbReference>
<name>X0S4G8_9ZZZZ</name>
<dbReference type="EMBL" id="BARS01006938">
    <property type="protein sequence ID" value="GAF75914.1"/>
    <property type="molecule type" value="Genomic_DNA"/>
</dbReference>
<organism evidence="1">
    <name type="scientific">marine sediment metagenome</name>
    <dbReference type="NCBI Taxonomy" id="412755"/>
    <lineage>
        <taxon>unclassified sequences</taxon>
        <taxon>metagenomes</taxon>
        <taxon>ecological metagenomes</taxon>
    </lineage>
</organism>
<evidence type="ECO:0008006" key="2">
    <source>
        <dbReference type="Google" id="ProtNLM"/>
    </source>
</evidence>
<sequence>MPRVEFKPAGVVADMEPGASLLDAARAAGVRIRNDCGGR</sequence>
<dbReference type="AlphaFoldDB" id="X0S4G8"/>
<reference evidence="1" key="1">
    <citation type="journal article" date="2014" name="Front. Microbiol.">
        <title>High frequency of phylogenetically diverse reductive dehalogenase-homologous genes in deep subseafloor sedimentary metagenomes.</title>
        <authorList>
            <person name="Kawai M."/>
            <person name="Futagami T."/>
            <person name="Toyoda A."/>
            <person name="Takaki Y."/>
            <person name="Nishi S."/>
            <person name="Hori S."/>
            <person name="Arai W."/>
            <person name="Tsubouchi T."/>
            <person name="Morono Y."/>
            <person name="Uchiyama I."/>
            <person name="Ito T."/>
            <person name="Fujiyama A."/>
            <person name="Inagaki F."/>
            <person name="Takami H."/>
        </authorList>
    </citation>
    <scope>NUCLEOTIDE SEQUENCE</scope>
    <source>
        <strain evidence="1">Expedition CK06-06</strain>
    </source>
</reference>
<accession>X0S4G8</accession>
<proteinExistence type="predicted"/>